<dbReference type="RefSeq" id="WP_038289061.1">
    <property type="nucleotide sequence ID" value="NZ_BAVR01000027.1"/>
</dbReference>
<dbReference type="PANTHER" id="PTHR32309">
    <property type="entry name" value="TYROSINE-PROTEIN KINASE"/>
    <property type="match status" value="1"/>
</dbReference>
<gene>
    <name evidence="11" type="ORF">JCM21531_2398</name>
</gene>
<keyword evidence="12" id="KW-1185">Reference proteome</keyword>
<feature type="domain" description="Polysaccharide chain length determinant N-terminal" evidence="9">
    <location>
        <begin position="2"/>
        <end position="73"/>
    </location>
</feature>
<dbReference type="Pfam" id="PF13807">
    <property type="entry name" value="GNVR"/>
    <property type="match status" value="1"/>
</dbReference>
<dbReference type="STRING" id="1294263.JCM21531_2398"/>
<dbReference type="Proteomes" id="UP000019109">
    <property type="component" value="Unassembled WGS sequence"/>
</dbReference>
<organism evidence="11 12">
    <name type="scientific">Acetivibrio straminisolvens JCM 21531</name>
    <dbReference type="NCBI Taxonomy" id="1294263"/>
    <lineage>
        <taxon>Bacteria</taxon>
        <taxon>Bacillati</taxon>
        <taxon>Bacillota</taxon>
        <taxon>Clostridia</taxon>
        <taxon>Eubacteriales</taxon>
        <taxon>Oscillospiraceae</taxon>
        <taxon>Acetivibrio</taxon>
    </lineage>
</organism>
<sequence>MEELSLRELIEIIIKGKWIIAVVTAICIAVSIVISVFVINPTYEAQTMLMISPIKKTEMQTTLIQTGDVDINNFSSLVDAISRYPEMSIDTYREQVKAPVILQYIRDELNMKDVPLSIIASKITVNAIKNTNLITISVRDVNPETAAKIANLVSDRFTRFVSETNQKQAESSAKFIENQMKKERENMEKISEEYKNFLSQPRSPEEVKMELDSKLEKITEYKTQLSQIRVDENATRASLNTAKNLISKTPQKLVTDTTLLSDPLLTGMIKDKTGLSSEELAKIKMSTEQINVIYVELSNAVNELEVQLSNLEAQRKNMEQVIQDSQREIENLQAEYAEKQQQYEILKMELDLSKEAYNAYQQKYKESMIMQSAEVGKSSIVIVSEAIPPINPVSPKKALNVAIAGVFGMGSSFAIVFTKEYLIRSKK</sequence>
<evidence type="ECO:0000256" key="7">
    <source>
        <dbReference type="SAM" id="Coils"/>
    </source>
</evidence>
<keyword evidence="6 8" id="KW-0472">Membrane</keyword>
<keyword evidence="7" id="KW-0175">Coiled coil</keyword>
<dbReference type="InterPro" id="IPR032807">
    <property type="entry name" value="GNVR"/>
</dbReference>
<dbReference type="AlphaFoldDB" id="W4V858"/>
<comment type="subcellular location">
    <subcellularLocation>
        <location evidence="1">Cell membrane</location>
        <topology evidence="1">Multi-pass membrane protein</topology>
    </subcellularLocation>
</comment>
<keyword evidence="3" id="KW-1003">Cell membrane</keyword>
<evidence type="ECO:0000256" key="6">
    <source>
        <dbReference type="ARBA" id="ARBA00023136"/>
    </source>
</evidence>
<keyword evidence="5 8" id="KW-1133">Transmembrane helix</keyword>
<name>W4V858_9FIRM</name>
<reference evidence="11" key="1">
    <citation type="journal article" date="2014" name="Genome Announc.">
        <title>Draft Genome Sequence of Clostridium straminisolvens Strain JCM 21531T, Isolated from a Cellulose-Degrading Bacterial Community.</title>
        <authorList>
            <person name="Yuki M."/>
            <person name="Oshima K."/>
            <person name="Suda W."/>
            <person name="Sakamoto M."/>
            <person name="Kitamura K."/>
            <person name="Iida T."/>
            <person name="Hattori M."/>
            <person name="Ohkuma M."/>
        </authorList>
    </citation>
    <scope>NUCLEOTIDE SEQUENCE [LARGE SCALE GENOMIC DNA]</scope>
    <source>
        <strain evidence="11">JCM 21531</strain>
    </source>
</reference>
<feature type="domain" description="Tyrosine-protein kinase G-rich" evidence="10">
    <location>
        <begin position="341"/>
        <end position="420"/>
    </location>
</feature>
<evidence type="ECO:0000313" key="11">
    <source>
        <dbReference type="EMBL" id="GAE88914.1"/>
    </source>
</evidence>
<dbReference type="GO" id="GO:0005886">
    <property type="term" value="C:plasma membrane"/>
    <property type="evidence" value="ECO:0007669"/>
    <property type="project" value="UniProtKB-SubCell"/>
</dbReference>
<evidence type="ECO:0000256" key="4">
    <source>
        <dbReference type="ARBA" id="ARBA00022692"/>
    </source>
</evidence>
<protein>
    <submittedName>
        <fullName evidence="11">Capsular polysaccharide biosynthesis</fullName>
    </submittedName>
</protein>
<feature type="coiled-coil region" evidence="7">
    <location>
        <begin position="166"/>
        <end position="200"/>
    </location>
</feature>
<dbReference type="InterPro" id="IPR003856">
    <property type="entry name" value="LPS_length_determ_N"/>
</dbReference>
<dbReference type="GO" id="GO:0004713">
    <property type="term" value="F:protein tyrosine kinase activity"/>
    <property type="evidence" value="ECO:0007669"/>
    <property type="project" value="TreeGrafter"/>
</dbReference>
<feature type="transmembrane region" description="Helical" evidence="8">
    <location>
        <begin position="398"/>
        <end position="417"/>
    </location>
</feature>
<feature type="transmembrane region" description="Helical" evidence="8">
    <location>
        <begin position="18"/>
        <end position="39"/>
    </location>
</feature>
<evidence type="ECO:0000313" key="12">
    <source>
        <dbReference type="Proteomes" id="UP000019109"/>
    </source>
</evidence>
<evidence type="ECO:0000256" key="5">
    <source>
        <dbReference type="ARBA" id="ARBA00022989"/>
    </source>
</evidence>
<evidence type="ECO:0000256" key="1">
    <source>
        <dbReference type="ARBA" id="ARBA00004651"/>
    </source>
</evidence>
<dbReference type="PANTHER" id="PTHR32309:SF13">
    <property type="entry name" value="FERRIC ENTEROBACTIN TRANSPORT PROTEIN FEPE"/>
    <property type="match status" value="1"/>
</dbReference>
<proteinExistence type="inferred from homology"/>
<accession>W4V858</accession>
<comment type="similarity">
    <text evidence="2">Belongs to the CpsC/CapA family.</text>
</comment>
<evidence type="ECO:0000256" key="8">
    <source>
        <dbReference type="SAM" id="Phobius"/>
    </source>
</evidence>
<dbReference type="EMBL" id="BAVR01000027">
    <property type="protein sequence ID" value="GAE88914.1"/>
    <property type="molecule type" value="Genomic_DNA"/>
</dbReference>
<dbReference type="OrthoDB" id="2360475at2"/>
<dbReference type="Pfam" id="PF02706">
    <property type="entry name" value="Wzz"/>
    <property type="match status" value="1"/>
</dbReference>
<evidence type="ECO:0000259" key="9">
    <source>
        <dbReference type="Pfam" id="PF02706"/>
    </source>
</evidence>
<keyword evidence="4 8" id="KW-0812">Transmembrane</keyword>
<feature type="coiled-coil region" evidence="7">
    <location>
        <begin position="294"/>
        <end position="363"/>
    </location>
</feature>
<evidence type="ECO:0000256" key="2">
    <source>
        <dbReference type="ARBA" id="ARBA00006683"/>
    </source>
</evidence>
<comment type="caution">
    <text evidence="11">The sequence shown here is derived from an EMBL/GenBank/DDBJ whole genome shotgun (WGS) entry which is preliminary data.</text>
</comment>
<dbReference type="InterPro" id="IPR050445">
    <property type="entry name" value="Bact_polysacc_biosynth/exp"/>
</dbReference>
<evidence type="ECO:0000259" key="10">
    <source>
        <dbReference type="Pfam" id="PF13807"/>
    </source>
</evidence>
<evidence type="ECO:0000256" key="3">
    <source>
        <dbReference type="ARBA" id="ARBA00022475"/>
    </source>
</evidence>